<name>A0ABN0S9P1_9GAMM</name>
<proteinExistence type="predicted"/>
<organism evidence="1 2">
    <name type="scientific">Ectopseudomonas composti</name>
    <dbReference type="NCBI Taxonomy" id="658457"/>
    <lineage>
        <taxon>Bacteria</taxon>
        <taxon>Pseudomonadati</taxon>
        <taxon>Pseudomonadota</taxon>
        <taxon>Gammaproteobacteria</taxon>
        <taxon>Pseudomonadales</taxon>
        <taxon>Pseudomonadaceae</taxon>
        <taxon>Ectopseudomonas</taxon>
    </lineage>
</organism>
<evidence type="ECO:0000313" key="1">
    <source>
        <dbReference type="EMBL" id="EZH78829.1"/>
    </source>
</evidence>
<comment type="caution">
    <text evidence="1">The sequence shown here is derived from an EMBL/GenBank/DDBJ whole genome shotgun (WGS) entry which is preliminary data.</text>
</comment>
<gene>
    <name evidence="1" type="ORF">AU05_20120</name>
</gene>
<evidence type="ECO:0000313" key="2">
    <source>
        <dbReference type="Proteomes" id="UP000023842"/>
    </source>
</evidence>
<sequence>MQGPTFLGQGVFGAAANGVLHDDAVVLQQLQALGQDALGNLQVALEFIELARTPEQLADDQQVPPVAQYIHRAGHRTVAVLEGNSFHVQVSEWVSGLLSPTRKRLTGFMIAPNFSSQGSVIEPIDKHPIEVYPMIKQLLTATAFLFVATAQAEPHGNCLTNELEDRLITADLAVAAGNCHLASASDEGQAVSALEYAHSWFLQAQTLGSSQARRGLDLVEKKLAQAGQAHD</sequence>
<reference evidence="2" key="1">
    <citation type="journal article" date="2014" name="Genome Announc.">
        <title>Draft Genome Sequence of the algae degrading bacterium Pseudomonas mendocina AD6.</title>
        <authorList>
            <person name="Barney B.M."/>
            <person name="Lenneman E.M."/>
        </authorList>
    </citation>
    <scope>NUCLEOTIDE SEQUENCE [LARGE SCALE GENOMIC DNA]</scope>
    <source>
        <strain evidence="2">AD6</strain>
    </source>
</reference>
<keyword evidence="2" id="KW-1185">Reference proteome</keyword>
<protein>
    <submittedName>
        <fullName evidence="1">Uncharacterized protein</fullName>
    </submittedName>
</protein>
<accession>A0ABN0S9P1</accession>
<dbReference type="Proteomes" id="UP000023842">
    <property type="component" value="Unassembled WGS sequence"/>
</dbReference>
<dbReference type="EMBL" id="JFJN01000062">
    <property type="protein sequence ID" value="EZH78829.1"/>
    <property type="molecule type" value="Genomic_DNA"/>
</dbReference>